<dbReference type="AlphaFoldDB" id="A0A160T113"/>
<dbReference type="InterPro" id="IPR014825">
    <property type="entry name" value="DNA_alkylation"/>
</dbReference>
<dbReference type="Gene3D" id="1.25.10.90">
    <property type="match status" value="1"/>
</dbReference>
<evidence type="ECO:0000313" key="1">
    <source>
        <dbReference type="EMBL" id="CUS03132.2"/>
    </source>
</evidence>
<protein>
    <recommendedName>
        <fullName evidence="3">DNA alkylation repair enzyme</fullName>
    </recommendedName>
</protein>
<dbReference type="KEGG" id="pbf:CFX0092_A1254"/>
<dbReference type="RefSeq" id="WP_095042669.1">
    <property type="nucleotide sequence ID" value="NZ_LN890655.1"/>
</dbReference>
<sequence length="228" mass="25636">MTTAYDEILRRLRQQADPAAVAGMAHYGIVGQEVFGVKVPVLRALAKEFGRDHALAGQLWAYPSRETRVLATMIDHWRWVDEAQMEAWVVDIDSWEVCDQACGNLFAHTPFAYAKAMEWSARPDEFVKRAGFVLMADLAHRDQKTTDAALAAFLPVIEREAGDGRNFVKKAVNWALRDIGKRNPALNAQAIATAERLIARPEPPARWNGRDALRELTSKKVQAMLLKR</sequence>
<evidence type="ECO:0008006" key="3">
    <source>
        <dbReference type="Google" id="ProtNLM"/>
    </source>
</evidence>
<keyword evidence="2" id="KW-1185">Reference proteome</keyword>
<dbReference type="CDD" id="cd06561">
    <property type="entry name" value="AlkD_like"/>
    <property type="match status" value="1"/>
</dbReference>
<dbReference type="PANTHER" id="PTHR41291:SF1">
    <property type="entry name" value="DNA ALKYLATION REPAIR PROTEIN"/>
    <property type="match status" value="1"/>
</dbReference>
<name>A0A160T113_9CHLR</name>
<reference evidence="1" key="1">
    <citation type="submission" date="2016-01" db="EMBL/GenBank/DDBJ databases">
        <authorList>
            <person name="Mcilroy J.S."/>
            <person name="Karst M S."/>
            <person name="Albertsen M."/>
        </authorList>
    </citation>
    <scope>NUCLEOTIDE SEQUENCE</scope>
    <source>
        <strain evidence="1">Cfx-K</strain>
    </source>
</reference>
<proteinExistence type="predicted"/>
<accession>A0A160T113</accession>
<gene>
    <name evidence="1" type="ORF">CFX0092_A1254</name>
</gene>
<dbReference type="PANTHER" id="PTHR41291">
    <property type="entry name" value="DNA ALKYLATION REPAIR PROTEIN"/>
    <property type="match status" value="1"/>
</dbReference>
<dbReference type="Proteomes" id="UP000215027">
    <property type="component" value="Chromosome I"/>
</dbReference>
<dbReference type="SUPFAM" id="SSF48371">
    <property type="entry name" value="ARM repeat"/>
    <property type="match status" value="1"/>
</dbReference>
<dbReference type="Pfam" id="PF08713">
    <property type="entry name" value="DNA_alkylation"/>
    <property type="match status" value="1"/>
</dbReference>
<dbReference type="InterPro" id="IPR016024">
    <property type="entry name" value="ARM-type_fold"/>
</dbReference>
<organism evidence="1 2">
    <name type="scientific">Candidatus Promineifilum breve</name>
    <dbReference type="NCBI Taxonomy" id="1806508"/>
    <lineage>
        <taxon>Bacteria</taxon>
        <taxon>Bacillati</taxon>
        <taxon>Chloroflexota</taxon>
        <taxon>Ardenticatenia</taxon>
        <taxon>Candidatus Promineifilales</taxon>
        <taxon>Candidatus Promineifilaceae</taxon>
        <taxon>Candidatus Promineifilum</taxon>
    </lineage>
</organism>
<dbReference type="EMBL" id="LN890655">
    <property type="protein sequence ID" value="CUS03132.2"/>
    <property type="molecule type" value="Genomic_DNA"/>
</dbReference>
<evidence type="ECO:0000313" key="2">
    <source>
        <dbReference type="Proteomes" id="UP000215027"/>
    </source>
</evidence>
<dbReference type="OrthoDB" id="9784740at2"/>